<name>A0A3G3JVV3_9BACL</name>
<organism evidence="3 4">
    <name type="scientific">Cohnella candidum</name>
    <dbReference type="NCBI Taxonomy" id="2674991"/>
    <lineage>
        <taxon>Bacteria</taxon>
        <taxon>Bacillati</taxon>
        <taxon>Bacillota</taxon>
        <taxon>Bacilli</taxon>
        <taxon>Bacillales</taxon>
        <taxon>Paenibacillaceae</taxon>
        <taxon>Cohnella</taxon>
    </lineage>
</organism>
<sequence length="302" mass="32560">MADANTEKSNYSGFERFLFFLTPILFTAVLLGMLLLLFNTEWRNKALEIGNKVPVLKAVLPDPASSAPPTGTDADITVNNAKQKVDELQALLADREASLKKATQETTDQKKEIESLKAQVEQLTQDKQQQTLSDDEYAARIKSLAGVYAKMTPSKAAPILESMTVEETSLILGAMADTERTRVLEKMTPQKAADVSIRLKDSVTAKDQQIAALQSRVKELETATGAGASTLDVSELKKTFSSMKAADAATLLLTMSSTSQSKALLILGSMDDSARSQVLAAMANQDSKKTASLVSKLMPANP</sequence>
<evidence type="ECO:0000313" key="4">
    <source>
        <dbReference type="Proteomes" id="UP000269097"/>
    </source>
</evidence>
<evidence type="ECO:0000313" key="3">
    <source>
        <dbReference type="EMBL" id="AYQ71981.1"/>
    </source>
</evidence>
<keyword evidence="1" id="KW-0175">Coiled coil</keyword>
<protein>
    <submittedName>
        <fullName evidence="3">MgtE protein</fullName>
    </submittedName>
</protein>
<feature type="transmembrane region" description="Helical" evidence="2">
    <location>
        <begin position="17"/>
        <end position="38"/>
    </location>
</feature>
<dbReference type="EMBL" id="CP033433">
    <property type="protein sequence ID" value="AYQ71981.1"/>
    <property type="molecule type" value="Genomic_DNA"/>
</dbReference>
<keyword evidence="2" id="KW-1133">Transmembrane helix</keyword>
<gene>
    <name evidence="3" type="ORF">EAV92_05015</name>
</gene>
<dbReference type="SUPFAM" id="SSF158791">
    <property type="entry name" value="MgtE N-terminal domain-like"/>
    <property type="match status" value="1"/>
</dbReference>
<dbReference type="AlphaFoldDB" id="A0A3G3JVV3"/>
<dbReference type="Proteomes" id="UP000269097">
    <property type="component" value="Chromosome"/>
</dbReference>
<proteinExistence type="predicted"/>
<feature type="coiled-coil region" evidence="1">
    <location>
        <begin position="78"/>
        <end position="133"/>
    </location>
</feature>
<reference evidence="3 4" key="1">
    <citation type="submission" date="2018-10" db="EMBL/GenBank/DDBJ databases">
        <title>Genome Sequence of Cohnella sp.</title>
        <authorList>
            <person name="Srinivasan S."/>
            <person name="Kim M.K."/>
        </authorList>
    </citation>
    <scope>NUCLEOTIDE SEQUENCE [LARGE SCALE GENOMIC DNA]</scope>
    <source>
        <strain evidence="3 4">18JY8-7</strain>
    </source>
</reference>
<dbReference type="RefSeq" id="WP_123040042.1">
    <property type="nucleotide sequence ID" value="NZ_CP033433.1"/>
</dbReference>
<accession>A0A3G3JVV3</accession>
<keyword evidence="2" id="KW-0472">Membrane</keyword>
<keyword evidence="2" id="KW-0812">Transmembrane</keyword>
<keyword evidence="4" id="KW-1185">Reference proteome</keyword>
<evidence type="ECO:0000256" key="2">
    <source>
        <dbReference type="SAM" id="Phobius"/>
    </source>
</evidence>
<evidence type="ECO:0000256" key="1">
    <source>
        <dbReference type="SAM" id="Coils"/>
    </source>
</evidence>
<dbReference type="KEGG" id="coh:EAV92_05015"/>